<organism evidence="2 3">
    <name type="scientific">Clarias magur</name>
    <name type="common">Asian catfish</name>
    <name type="synonym">Macropteronotus magur</name>
    <dbReference type="NCBI Taxonomy" id="1594786"/>
    <lineage>
        <taxon>Eukaryota</taxon>
        <taxon>Metazoa</taxon>
        <taxon>Chordata</taxon>
        <taxon>Craniata</taxon>
        <taxon>Vertebrata</taxon>
        <taxon>Euteleostomi</taxon>
        <taxon>Actinopterygii</taxon>
        <taxon>Neopterygii</taxon>
        <taxon>Teleostei</taxon>
        <taxon>Ostariophysi</taxon>
        <taxon>Siluriformes</taxon>
        <taxon>Clariidae</taxon>
        <taxon>Clarias</taxon>
    </lineage>
</organism>
<evidence type="ECO:0000313" key="2">
    <source>
        <dbReference type="EMBL" id="KAF5896649.1"/>
    </source>
</evidence>
<evidence type="ECO:0000313" key="3">
    <source>
        <dbReference type="Proteomes" id="UP000727407"/>
    </source>
</evidence>
<feature type="non-terminal residue" evidence="2">
    <location>
        <position position="1"/>
    </location>
</feature>
<dbReference type="OrthoDB" id="10004596at2759"/>
<evidence type="ECO:0000256" key="1">
    <source>
        <dbReference type="SAM" id="SignalP"/>
    </source>
</evidence>
<comment type="caution">
    <text evidence="2">The sequence shown here is derived from an EMBL/GenBank/DDBJ whole genome shotgun (WGS) entry which is preliminary data.</text>
</comment>
<name>A0A8J4UDJ9_CLAMG</name>
<gene>
    <name evidence="2" type="primary">pdzd8</name>
    <name evidence="2" type="ORF">DAT39_013643</name>
</gene>
<feature type="chain" id="PRO_5035172797" evidence="1">
    <location>
        <begin position="18"/>
        <end position="54"/>
    </location>
</feature>
<protein>
    <submittedName>
        <fullName evidence="2">PDZ domain-containing protein 8</fullName>
    </submittedName>
</protein>
<dbReference type="AlphaFoldDB" id="A0A8J4UDJ9"/>
<proteinExistence type="predicted"/>
<keyword evidence="3" id="KW-1185">Reference proteome</keyword>
<dbReference type="Proteomes" id="UP000727407">
    <property type="component" value="Unassembled WGS sequence"/>
</dbReference>
<reference evidence="2" key="1">
    <citation type="submission" date="2020-07" db="EMBL/GenBank/DDBJ databases">
        <title>Clarias magur genome sequencing, assembly and annotation.</title>
        <authorList>
            <person name="Kushwaha B."/>
            <person name="Kumar R."/>
            <person name="Das P."/>
            <person name="Joshi C.G."/>
            <person name="Kumar D."/>
            <person name="Nagpure N.S."/>
            <person name="Pandey M."/>
            <person name="Agarwal S."/>
            <person name="Srivastava S."/>
            <person name="Singh M."/>
            <person name="Sahoo L."/>
            <person name="Jayasankar P."/>
            <person name="Meher P.K."/>
            <person name="Koringa P.G."/>
            <person name="Iquebal M.A."/>
            <person name="Das S.P."/>
            <person name="Bit A."/>
            <person name="Patnaik S."/>
            <person name="Patel N."/>
            <person name="Shah T.M."/>
            <person name="Hinsu A."/>
            <person name="Jena J.K."/>
        </authorList>
    </citation>
    <scope>NUCLEOTIDE SEQUENCE</scope>
    <source>
        <strain evidence="2">CIFAMagur01</strain>
        <tissue evidence="2">Testis</tissue>
    </source>
</reference>
<feature type="signal peptide" evidence="1">
    <location>
        <begin position="1"/>
        <end position="17"/>
    </location>
</feature>
<sequence length="54" mass="6377">HLILALFQSLSLWSILYKPFFPFQVQPMPEPDFSVQDERLVEGRLRVTLVECSR</sequence>
<accession>A0A8J4UDJ9</accession>
<keyword evidence="1" id="KW-0732">Signal</keyword>
<dbReference type="EMBL" id="QNUK01000269">
    <property type="protein sequence ID" value="KAF5896649.1"/>
    <property type="molecule type" value="Genomic_DNA"/>
</dbReference>